<dbReference type="Gene3D" id="3.30.450.80">
    <property type="entry name" value="Transcription factor LuxR-like, autoinducer-binding domain"/>
    <property type="match status" value="1"/>
</dbReference>
<dbReference type="InterPro" id="IPR016032">
    <property type="entry name" value="Sig_transdc_resp-reg_C-effctor"/>
</dbReference>
<dbReference type="PRINTS" id="PR00038">
    <property type="entry name" value="HTHLUXR"/>
</dbReference>
<organism evidence="5 6">
    <name type="scientific">Rhizobium aquaticum</name>
    <dbReference type="NCBI Taxonomy" id="1549636"/>
    <lineage>
        <taxon>Bacteria</taxon>
        <taxon>Pseudomonadati</taxon>
        <taxon>Pseudomonadota</taxon>
        <taxon>Alphaproteobacteria</taxon>
        <taxon>Hyphomicrobiales</taxon>
        <taxon>Rhizobiaceae</taxon>
        <taxon>Rhizobium/Agrobacterium group</taxon>
        <taxon>Rhizobium</taxon>
    </lineage>
</organism>
<dbReference type="SUPFAM" id="SSF46894">
    <property type="entry name" value="C-terminal effector domain of the bipartite response regulators"/>
    <property type="match status" value="1"/>
</dbReference>
<proteinExistence type="predicted"/>
<evidence type="ECO:0000259" key="4">
    <source>
        <dbReference type="PROSITE" id="PS50043"/>
    </source>
</evidence>
<keyword evidence="3" id="KW-0804">Transcription</keyword>
<dbReference type="Proteomes" id="UP001549047">
    <property type="component" value="Unassembled WGS sequence"/>
</dbReference>
<dbReference type="InterPro" id="IPR005143">
    <property type="entry name" value="TF_LuxR_autoind-bd_dom"/>
</dbReference>
<dbReference type="Gene3D" id="1.10.10.10">
    <property type="entry name" value="Winged helix-like DNA-binding domain superfamily/Winged helix DNA-binding domain"/>
    <property type="match status" value="1"/>
</dbReference>
<evidence type="ECO:0000256" key="3">
    <source>
        <dbReference type="ARBA" id="ARBA00023163"/>
    </source>
</evidence>
<sequence>MRHMLFTERDIAELWKAGASFELEFSELRTQFDVFRALKRVTADFGWRAFMVMRMPRDLEDITLSALSIICSWPAELVNRYDENGFLKRSPILARLKKSVTPFRFDMTNISEQELQGPVATAVELFKSFNMARGVYFPVHDVLGNRAAVVLSGDREPAEVNEMLQLSMISTLVFERISQLQHADEKPSEELSEREVECLILTSAGRTSSEISEVLGVSEHSVNHYLNRAAKKLGTSNRTQAVAKALRIGLIR</sequence>
<dbReference type="PANTHER" id="PTHR44688">
    <property type="entry name" value="DNA-BINDING TRANSCRIPTIONAL ACTIVATOR DEVR_DOSR"/>
    <property type="match status" value="1"/>
</dbReference>
<accession>A0ABV2J377</accession>
<dbReference type="SUPFAM" id="SSF75516">
    <property type="entry name" value="Pheromone-binding domain of LuxR-like quorum-sensing transcription factors"/>
    <property type="match status" value="1"/>
</dbReference>
<gene>
    <name evidence="5" type="ORF">ABID16_003563</name>
</gene>
<comment type="caution">
    <text evidence="5">The sequence shown here is derived from an EMBL/GenBank/DDBJ whole genome shotgun (WGS) entry which is preliminary data.</text>
</comment>
<dbReference type="InterPro" id="IPR000792">
    <property type="entry name" value="Tscrpt_reg_LuxR_C"/>
</dbReference>
<dbReference type="InterPro" id="IPR036693">
    <property type="entry name" value="TF_LuxR_autoind-bd_dom_sf"/>
</dbReference>
<keyword evidence="2 5" id="KW-0238">DNA-binding</keyword>
<evidence type="ECO:0000256" key="2">
    <source>
        <dbReference type="ARBA" id="ARBA00023125"/>
    </source>
</evidence>
<dbReference type="PANTHER" id="PTHR44688:SF16">
    <property type="entry name" value="DNA-BINDING TRANSCRIPTIONAL ACTIVATOR DEVR_DOSR"/>
    <property type="match status" value="1"/>
</dbReference>
<dbReference type="CDD" id="cd06170">
    <property type="entry name" value="LuxR_C_like"/>
    <property type="match status" value="1"/>
</dbReference>
<reference evidence="5 6" key="1">
    <citation type="submission" date="2024-06" db="EMBL/GenBank/DDBJ databases">
        <title>Genomic Encyclopedia of Type Strains, Phase IV (KMG-IV): sequencing the most valuable type-strain genomes for metagenomic binning, comparative biology and taxonomic classification.</title>
        <authorList>
            <person name="Goeker M."/>
        </authorList>
    </citation>
    <scope>NUCLEOTIDE SEQUENCE [LARGE SCALE GENOMIC DNA]</scope>
    <source>
        <strain evidence="5 6">DSM 29780</strain>
    </source>
</reference>
<evidence type="ECO:0000313" key="6">
    <source>
        <dbReference type="Proteomes" id="UP001549047"/>
    </source>
</evidence>
<dbReference type="EMBL" id="JBEPMB010000006">
    <property type="protein sequence ID" value="MET3615220.1"/>
    <property type="molecule type" value="Genomic_DNA"/>
</dbReference>
<dbReference type="PROSITE" id="PS50043">
    <property type="entry name" value="HTH_LUXR_2"/>
    <property type="match status" value="1"/>
</dbReference>
<keyword evidence="1" id="KW-0805">Transcription regulation</keyword>
<evidence type="ECO:0000256" key="1">
    <source>
        <dbReference type="ARBA" id="ARBA00023015"/>
    </source>
</evidence>
<dbReference type="GO" id="GO:0003677">
    <property type="term" value="F:DNA binding"/>
    <property type="evidence" value="ECO:0007669"/>
    <property type="project" value="UniProtKB-KW"/>
</dbReference>
<dbReference type="InterPro" id="IPR036388">
    <property type="entry name" value="WH-like_DNA-bd_sf"/>
</dbReference>
<dbReference type="PROSITE" id="PS00622">
    <property type="entry name" value="HTH_LUXR_1"/>
    <property type="match status" value="1"/>
</dbReference>
<protein>
    <submittedName>
        <fullName evidence="5">DNA-binding CsgD family transcriptional regulator</fullName>
    </submittedName>
</protein>
<keyword evidence="6" id="KW-1185">Reference proteome</keyword>
<name>A0ABV2J377_9HYPH</name>
<feature type="domain" description="HTH luxR-type" evidence="4">
    <location>
        <begin position="184"/>
        <end position="249"/>
    </location>
</feature>
<dbReference type="Pfam" id="PF03472">
    <property type="entry name" value="Autoind_bind"/>
    <property type="match status" value="1"/>
</dbReference>
<dbReference type="SMART" id="SM00421">
    <property type="entry name" value="HTH_LUXR"/>
    <property type="match status" value="1"/>
</dbReference>
<evidence type="ECO:0000313" key="5">
    <source>
        <dbReference type="EMBL" id="MET3615220.1"/>
    </source>
</evidence>
<dbReference type="Pfam" id="PF00196">
    <property type="entry name" value="GerE"/>
    <property type="match status" value="1"/>
</dbReference>